<sequence>MKKVFEYFRLFTIEAATNKIAFFWTLVLPLLFMIVNSMDWFGSPPDNYISILAAYWAYLVLITSLNGVGMGLLVYRDNGFLKMFSFLSGSHQPVIFGKIMAQYVFMVVNMIVFTIVVSLLFRLDLLMVLGVGMMTALFLSIPLFFLSLIVPILPVKETAIAPLFSLIIFGFIFFAQIDTGNAMLENLHSILNPAVFVRDSTIGFYQFLSSVEISVSVWPLLVAAVLYVALGLFLMKNIRLTSVKNRS</sequence>
<protein>
    <submittedName>
        <fullName evidence="2">ABC-2 type transport system permease protein</fullName>
    </submittedName>
</protein>
<dbReference type="Proteomes" id="UP000199225">
    <property type="component" value="Unassembled WGS sequence"/>
</dbReference>
<dbReference type="EMBL" id="FNEV01000002">
    <property type="protein sequence ID" value="SDJ14291.1"/>
    <property type="molecule type" value="Genomic_DNA"/>
</dbReference>
<organism evidence="2 3">
    <name type="scientific">Salimicrobium halophilum</name>
    <dbReference type="NCBI Taxonomy" id="86666"/>
    <lineage>
        <taxon>Bacteria</taxon>
        <taxon>Bacillati</taxon>
        <taxon>Bacillota</taxon>
        <taxon>Bacilli</taxon>
        <taxon>Bacillales</taxon>
        <taxon>Bacillaceae</taxon>
        <taxon>Salimicrobium</taxon>
    </lineage>
</organism>
<keyword evidence="1" id="KW-1133">Transmembrane helix</keyword>
<keyword evidence="1" id="KW-0812">Transmembrane</keyword>
<accession>A0A1G8RBI5</accession>
<dbReference type="OrthoDB" id="2665476at2"/>
<dbReference type="AlphaFoldDB" id="A0A1G8RBI5"/>
<evidence type="ECO:0000313" key="3">
    <source>
        <dbReference type="Proteomes" id="UP000199225"/>
    </source>
</evidence>
<feature type="transmembrane region" description="Helical" evidence="1">
    <location>
        <begin position="53"/>
        <end position="75"/>
    </location>
</feature>
<feature type="transmembrane region" description="Helical" evidence="1">
    <location>
        <begin position="160"/>
        <end position="177"/>
    </location>
</feature>
<reference evidence="3" key="1">
    <citation type="submission" date="2016-10" db="EMBL/GenBank/DDBJ databases">
        <authorList>
            <person name="Varghese N."/>
            <person name="Submissions S."/>
        </authorList>
    </citation>
    <scope>NUCLEOTIDE SEQUENCE [LARGE SCALE GENOMIC DNA]</scope>
    <source>
        <strain evidence="3">DSM 4771</strain>
    </source>
</reference>
<keyword evidence="1" id="KW-0472">Membrane</keyword>
<feature type="transmembrane region" description="Helical" evidence="1">
    <location>
        <begin position="127"/>
        <end position="153"/>
    </location>
</feature>
<keyword evidence="3" id="KW-1185">Reference proteome</keyword>
<dbReference type="RefSeq" id="WP_093192540.1">
    <property type="nucleotide sequence ID" value="NZ_FNEV01000002.1"/>
</dbReference>
<feature type="transmembrane region" description="Helical" evidence="1">
    <location>
        <begin position="95"/>
        <end position="121"/>
    </location>
</feature>
<evidence type="ECO:0000256" key="1">
    <source>
        <dbReference type="SAM" id="Phobius"/>
    </source>
</evidence>
<feature type="transmembrane region" description="Helical" evidence="1">
    <location>
        <begin position="217"/>
        <end position="235"/>
    </location>
</feature>
<gene>
    <name evidence="2" type="ORF">SAMN04490247_0937</name>
</gene>
<evidence type="ECO:0000313" key="2">
    <source>
        <dbReference type="EMBL" id="SDJ14291.1"/>
    </source>
</evidence>
<feature type="transmembrane region" description="Helical" evidence="1">
    <location>
        <begin position="21"/>
        <end position="41"/>
    </location>
</feature>
<dbReference type="STRING" id="86666.SAMN04490247_0937"/>
<proteinExistence type="predicted"/>
<name>A0A1G8RBI5_9BACI</name>